<gene>
    <name evidence="1" type="ORF">A3A35_00125</name>
</gene>
<accession>A0A1F6ED19</accession>
<name>A0A1F6ED19_9BACT</name>
<dbReference type="AlphaFoldDB" id="A0A1F6ED19"/>
<proteinExistence type="predicted"/>
<organism evidence="1 2">
    <name type="scientific">Candidatus Kaiserbacteria bacterium RIFCSPLOWO2_01_FULL_51_21</name>
    <dbReference type="NCBI Taxonomy" id="1798508"/>
    <lineage>
        <taxon>Bacteria</taxon>
        <taxon>Candidatus Kaiseribacteriota</taxon>
    </lineage>
</organism>
<reference evidence="1 2" key="1">
    <citation type="journal article" date="2016" name="Nat. Commun.">
        <title>Thousands of microbial genomes shed light on interconnected biogeochemical processes in an aquifer system.</title>
        <authorList>
            <person name="Anantharaman K."/>
            <person name="Brown C.T."/>
            <person name="Hug L.A."/>
            <person name="Sharon I."/>
            <person name="Castelle C.J."/>
            <person name="Probst A.J."/>
            <person name="Thomas B.C."/>
            <person name="Singh A."/>
            <person name="Wilkins M.J."/>
            <person name="Karaoz U."/>
            <person name="Brodie E.L."/>
            <person name="Williams K.H."/>
            <person name="Hubbard S.S."/>
            <person name="Banfield J.F."/>
        </authorList>
    </citation>
    <scope>NUCLEOTIDE SEQUENCE [LARGE SCALE GENOMIC DNA]</scope>
</reference>
<comment type="caution">
    <text evidence="1">The sequence shown here is derived from an EMBL/GenBank/DDBJ whole genome shotgun (WGS) entry which is preliminary data.</text>
</comment>
<evidence type="ECO:0000313" key="2">
    <source>
        <dbReference type="Proteomes" id="UP000179115"/>
    </source>
</evidence>
<dbReference type="Gene3D" id="3.30.200.270">
    <property type="match status" value="1"/>
</dbReference>
<dbReference type="Proteomes" id="UP000179115">
    <property type="component" value="Unassembled WGS sequence"/>
</dbReference>
<sequence>MITPKKIILIMLAFIIGLGVGWVLAAKQMPTDSIANALKRPDDPRGRDLSACIPGHGVHWANPESLGPDKPVSVTWNHLPKTGEVVGVERHFRIEDLQNYNIKELYPTGNYRQPASLPLYGASYDHMTISWTPSHPGMEFPHLDVHAFTKSHEVLSGACEGVEGSLPAQGPEGGTHGTITP</sequence>
<dbReference type="EMBL" id="MFLV01000015">
    <property type="protein sequence ID" value="OGG71541.1"/>
    <property type="molecule type" value="Genomic_DNA"/>
</dbReference>
<protein>
    <submittedName>
        <fullName evidence="1">Uncharacterized protein</fullName>
    </submittedName>
</protein>
<evidence type="ECO:0000313" key="1">
    <source>
        <dbReference type="EMBL" id="OGG71541.1"/>
    </source>
</evidence>